<gene>
    <name evidence="3" type="ORF">GCM10011366_29520</name>
</gene>
<dbReference type="GO" id="GO:0004534">
    <property type="term" value="F:5'-3' RNA exonuclease activity"/>
    <property type="evidence" value="ECO:0007669"/>
    <property type="project" value="TreeGrafter"/>
</dbReference>
<reference evidence="3" key="1">
    <citation type="journal article" date="2014" name="Int. J. Syst. Evol. Microbiol.">
        <title>Complete genome sequence of Corynebacterium casei LMG S-19264T (=DSM 44701T), isolated from a smear-ripened cheese.</title>
        <authorList>
            <consortium name="US DOE Joint Genome Institute (JGI-PGF)"/>
            <person name="Walter F."/>
            <person name="Albersmeier A."/>
            <person name="Kalinowski J."/>
            <person name="Ruckert C."/>
        </authorList>
    </citation>
    <scope>NUCLEOTIDE SEQUENCE</scope>
    <source>
        <strain evidence="3">CGMCC 1.12160</strain>
    </source>
</reference>
<keyword evidence="4" id="KW-1185">Reference proteome</keyword>
<feature type="domain" description="Polymerase/histidinol phosphatase N-terminal" evidence="2">
    <location>
        <begin position="7"/>
        <end position="72"/>
    </location>
</feature>
<dbReference type="AlphaFoldDB" id="A0A917BXC3"/>
<protein>
    <submittedName>
        <fullName evidence="3">Metal-dependent phosphoesterase</fullName>
    </submittedName>
</protein>
<comment type="caution">
    <text evidence="3">The sequence shown here is derived from an EMBL/GenBank/DDBJ whole genome shotgun (WGS) entry which is preliminary data.</text>
</comment>
<feature type="region of interest" description="Disordered" evidence="1">
    <location>
        <begin position="246"/>
        <end position="266"/>
    </location>
</feature>
<proteinExistence type="predicted"/>
<dbReference type="InterPro" id="IPR052018">
    <property type="entry name" value="PHP_domain"/>
</dbReference>
<evidence type="ECO:0000313" key="4">
    <source>
        <dbReference type="Proteomes" id="UP000605670"/>
    </source>
</evidence>
<dbReference type="Pfam" id="PF02811">
    <property type="entry name" value="PHP"/>
    <property type="match status" value="1"/>
</dbReference>
<dbReference type="InterPro" id="IPR016195">
    <property type="entry name" value="Pol/histidinol_Pase-like"/>
</dbReference>
<dbReference type="PANTHER" id="PTHR42924:SF3">
    <property type="entry name" value="POLYMERASE_HISTIDINOL PHOSPHATASE N-TERMINAL DOMAIN-CONTAINING PROTEIN"/>
    <property type="match status" value="1"/>
</dbReference>
<dbReference type="CDD" id="cd07438">
    <property type="entry name" value="PHP_HisPPase_AMP"/>
    <property type="match status" value="1"/>
</dbReference>
<dbReference type="Gene3D" id="3.20.20.140">
    <property type="entry name" value="Metal-dependent hydrolases"/>
    <property type="match status" value="1"/>
</dbReference>
<dbReference type="InterPro" id="IPR004013">
    <property type="entry name" value="PHP_dom"/>
</dbReference>
<evidence type="ECO:0000259" key="2">
    <source>
        <dbReference type="SMART" id="SM00481"/>
    </source>
</evidence>
<dbReference type="InterPro" id="IPR003141">
    <property type="entry name" value="Pol/His_phosphatase_N"/>
</dbReference>
<evidence type="ECO:0000256" key="1">
    <source>
        <dbReference type="SAM" id="MobiDB-lite"/>
    </source>
</evidence>
<dbReference type="Proteomes" id="UP000605670">
    <property type="component" value="Unassembled WGS sequence"/>
</dbReference>
<reference evidence="3" key="2">
    <citation type="submission" date="2020-09" db="EMBL/GenBank/DDBJ databases">
        <authorList>
            <person name="Sun Q."/>
            <person name="Zhou Y."/>
        </authorList>
    </citation>
    <scope>NUCLEOTIDE SEQUENCE</scope>
    <source>
        <strain evidence="3">CGMCC 1.12160</strain>
    </source>
</reference>
<sequence>MPPQAVVDLHTHSLRSDGRETPAEVVAAAAAAGVDVIALTDHDVYSGWAEADVAGTRLGVTVVPGVEVSCRWRGISVHLLGYLPDPTHRGLLAELEESRASRDTRLRRMVDLLAAEGYPISYEEVLQEAGPDATLGRPHVADVLVRNGVLADRSAAFETLLVPGSPFYVSHYAPDPVRATELVVAAGGVPVMAHPFASTRGRVVEESLIEEMAQAGLAGLEVDHRDHGPAEHARAERTATRLGLLRTGSSDYHGSGKPNRLAENTTRPEVLEQILERGSGTPLLGAPLGARRRA</sequence>
<dbReference type="SUPFAM" id="SSF89550">
    <property type="entry name" value="PHP domain-like"/>
    <property type="match status" value="1"/>
</dbReference>
<dbReference type="Gene3D" id="1.10.150.650">
    <property type="match status" value="1"/>
</dbReference>
<organism evidence="3 4">
    <name type="scientific">Ornithinimicrobium tianjinense</name>
    <dbReference type="NCBI Taxonomy" id="1195761"/>
    <lineage>
        <taxon>Bacteria</taxon>
        <taxon>Bacillati</taxon>
        <taxon>Actinomycetota</taxon>
        <taxon>Actinomycetes</taxon>
        <taxon>Micrococcales</taxon>
        <taxon>Ornithinimicrobiaceae</taxon>
        <taxon>Ornithinimicrobium</taxon>
    </lineage>
</organism>
<dbReference type="SMART" id="SM00481">
    <property type="entry name" value="POLIIIAc"/>
    <property type="match status" value="1"/>
</dbReference>
<evidence type="ECO:0000313" key="3">
    <source>
        <dbReference type="EMBL" id="GGF59784.1"/>
    </source>
</evidence>
<dbReference type="EMBL" id="BMEM01000006">
    <property type="protein sequence ID" value="GGF59784.1"/>
    <property type="molecule type" value="Genomic_DNA"/>
</dbReference>
<dbReference type="PANTHER" id="PTHR42924">
    <property type="entry name" value="EXONUCLEASE"/>
    <property type="match status" value="1"/>
</dbReference>
<accession>A0A917BXC3</accession>
<dbReference type="GO" id="GO:0035312">
    <property type="term" value="F:5'-3' DNA exonuclease activity"/>
    <property type="evidence" value="ECO:0007669"/>
    <property type="project" value="TreeGrafter"/>
</dbReference>
<name>A0A917BXC3_9MICO</name>